<dbReference type="GO" id="GO:0020037">
    <property type="term" value="F:heme binding"/>
    <property type="evidence" value="ECO:0007669"/>
    <property type="project" value="InterPro"/>
</dbReference>
<gene>
    <name evidence="2" type="ORF">EHF33_15040</name>
</gene>
<dbReference type="Gene3D" id="1.10.760.10">
    <property type="entry name" value="Cytochrome c-like domain"/>
    <property type="match status" value="1"/>
</dbReference>
<evidence type="ECO:0000256" key="1">
    <source>
        <dbReference type="SAM" id="SignalP"/>
    </source>
</evidence>
<evidence type="ECO:0000313" key="3">
    <source>
        <dbReference type="Proteomes" id="UP000276417"/>
    </source>
</evidence>
<name>A0A3G8YGZ4_9DEIO</name>
<evidence type="ECO:0008006" key="4">
    <source>
        <dbReference type="Google" id="ProtNLM"/>
    </source>
</evidence>
<dbReference type="Proteomes" id="UP000276417">
    <property type="component" value="Chromosome 2"/>
</dbReference>
<feature type="signal peptide" evidence="1">
    <location>
        <begin position="1"/>
        <end position="18"/>
    </location>
</feature>
<dbReference type="EMBL" id="CP034184">
    <property type="protein sequence ID" value="AZI44215.1"/>
    <property type="molecule type" value="Genomic_DNA"/>
</dbReference>
<evidence type="ECO:0000313" key="2">
    <source>
        <dbReference type="EMBL" id="AZI44215.1"/>
    </source>
</evidence>
<dbReference type="AlphaFoldDB" id="A0A3G8YGZ4"/>
<reference evidence="2 3" key="1">
    <citation type="submission" date="2018-11" db="EMBL/GenBank/DDBJ databases">
        <title>Deinococcus shelandsis sp. nov., isolated from South Shetland Islands soil of Antarctica.</title>
        <authorList>
            <person name="Tian J."/>
        </authorList>
    </citation>
    <scope>NUCLEOTIDE SEQUENCE [LARGE SCALE GENOMIC DNA]</scope>
    <source>
        <strain evidence="2 3">S14-83T</strain>
    </source>
</reference>
<keyword evidence="3" id="KW-1185">Reference proteome</keyword>
<proteinExistence type="predicted"/>
<dbReference type="GO" id="GO:0009055">
    <property type="term" value="F:electron transfer activity"/>
    <property type="evidence" value="ECO:0007669"/>
    <property type="project" value="InterPro"/>
</dbReference>
<dbReference type="OrthoDB" id="196859at2"/>
<organism evidence="2 3">
    <name type="scientific">Deinococcus psychrotolerans</name>
    <dbReference type="NCBI Taxonomy" id="2489213"/>
    <lineage>
        <taxon>Bacteria</taxon>
        <taxon>Thermotogati</taxon>
        <taxon>Deinococcota</taxon>
        <taxon>Deinococci</taxon>
        <taxon>Deinococcales</taxon>
        <taxon>Deinococcaceae</taxon>
        <taxon>Deinococcus</taxon>
    </lineage>
</organism>
<feature type="chain" id="PRO_5018296288" description="Cytochrome C" evidence="1">
    <location>
        <begin position="19"/>
        <end position="214"/>
    </location>
</feature>
<dbReference type="SUPFAM" id="SSF46626">
    <property type="entry name" value="Cytochrome c"/>
    <property type="match status" value="1"/>
</dbReference>
<keyword evidence="1" id="KW-0732">Signal</keyword>
<protein>
    <recommendedName>
        <fullName evidence="4">Cytochrome C</fullName>
    </recommendedName>
</protein>
<sequence length="214" mass="22336">MRLSLLMLLLIGANVAVAQTKPLTAAPANPATKVASAAPGGQAATLYTGDVTPLLATAGGKSVGDISPGTPVNVMGTSGKFSQVTVQGWSTQKGPSQVYSAVGQRINMVSLSDAKTASRTVGKTTTDDYKAVWENVTVTGWVTSTSLMNDQKTIWSHASALYSKSCSACHAAHQPTDHTANEWIGVLKGMTPRTSLTKDQVALILKYLQTSAKK</sequence>
<accession>A0A3G8YGZ4</accession>
<dbReference type="KEGG" id="dph:EHF33_15040"/>
<dbReference type="InterPro" id="IPR036909">
    <property type="entry name" value="Cyt_c-like_dom_sf"/>
</dbReference>